<name>A0ABS3CQW8_9ALTE</name>
<dbReference type="SUPFAM" id="SSF46689">
    <property type="entry name" value="Homeodomain-like"/>
    <property type="match status" value="2"/>
</dbReference>
<dbReference type="InterPro" id="IPR009057">
    <property type="entry name" value="Homeodomain-like_sf"/>
</dbReference>
<evidence type="ECO:0000256" key="1">
    <source>
        <dbReference type="ARBA" id="ARBA00023015"/>
    </source>
</evidence>
<accession>A0ABS3CQW8</accession>
<dbReference type="RefSeq" id="WP_206592762.1">
    <property type="nucleotide sequence ID" value="NZ_JAFKCS010000002.1"/>
</dbReference>
<evidence type="ECO:0000313" key="4">
    <source>
        <dbReference type="EMBL" id="MBN7818939.1"/>
    </source>
</evidence>
<dbReference type="InterPro" id="IPR029062">
    <property type="entry name" value="Class_I_gatase-like"/>
</dbReference>
<keyword evidence="1" id="KW-0805">Transcription regulation</keyword>
<organism evidence="4 5">
    <name type="scientific">Bowmanella yangjiangensis</name>
    <dbReference type="NCBI Taxonomy" id="2811230"/>
    <lineage>
        <taxon>Bacteria</taxon>
        <taxon>Pseudomonadati</taxon>
        <taxon>Pseudomonadota</taxon>
        <taxon>Gammaproteobacteria</taxon>
        <taxon>Alteromonadales</taxon>
        <taxon>Alteromonadaceae</taxon>
        <taxon>Bowmanella</taxon>
    </lineage>
</organism>
<dbReference type="PANTHER" id="PTHR43130:SF3">
    <property type="entry name" value="HTH-TYPE TRANSCRIPTIONAL REGULATOR RV1931C"/>
    <property type="match status" value="1"/>
</dbReference>
<dbReference type="InterPro" id="IPR002818">
    <property type="entry name" value="DJ-1/PfpI"/>
</dbReference>
<keyword evidence="2" id="KW-0804">Transcription</keyword>
<dbReference type="Pfam" id="PF12833">
    <property type="entry name" value="HTH_18"/>
    <property type="match status" value="1"/>
</dbReference>
<dbReference type="InterPro" id="IPR018060">
    <property type="entry name" value="HTH_AraC"/>
</dbReference>
<dbReference type="Proteomes" id="UP000663992">
    <property type="component" value="Unassembled WGS sequence"/>
</dbReference>
<dbReference type="CDD" id="cd03137">
    <property type="entry name" value="GATase1_AraC_1"/>
    <property type="match status" value="1"/>
</dbReference>
<keyword evidence="5" id="KW-1185">Reference proteome</keyword>
<gene>
    <name evidence="4" type="ORF">J0A65_03630</name>
</gene>
<dbReference type="Gene3D" id="1.10.10.60">
    <property type="entry name" value="Homeodomain-like"/>
    <property type="match status" value="1"/>
</dbReference>
<feature type="domain" description="HTH araC/xylS-type" evidence="3">
    <location>
        <begin position="216"/>
        <end position="314"/>
    </location>
</feature>
<dbReference type="PROSITE" id="PS01124">
    <property type="entry name" value="HTH_ARAC_FAMILY_2"/>
    <property type="match status" value="1"/>
</dbReference>
<comment type="caution">
    <text evidence="4">The sequence shown here is derived from an EMBL/GenBank/DDBJ whole genome shotgun (WGS) entry which is preliminary data.</text>
</comment>
<dbReference type="EMBL" id="JAFKCS010000002">
    <property type="protein sequence ID" value="MBN7818939.1"/>
    <property type="molecule type" value="Genomic_DNA"/>
</dbReference>
<evidence type="ECO:0000313" key="5">
    <source>
        <dbReference type="Proteomes" id="UP000663992"/>
    </source>
</evidence>
<dbReference type="SMART" id="SM00342">
    <property type="entry name" value="HTH_ARAC"/>
    <property type="match status" value="1"/>
</dbReference>
<dbReference type="Pfam" id="PF01965">
    <property type="entry name" value="DJ-1_PfpI"/>
    <property type="match status" value="1"/>
</dbReference>
<reference evidence="4 5" key="1">
    <citation type="submission" date="2021-03" db="EMBL/GenBank/DDBJ databases">
        <title>novel species isolated from a fishpond in China.</title>
        <authorList>
            <person name="Lu H."/>
            <person name="Cai Z."/>
        </authorList>
    </citation>
    <scope>NUCLEOTIDE SEQUENCE [LARGE SCALE GENOMIC DNA]</scope>
    <source>
        <strain evidence="4 5">Y57</strain>
    </source>
</reference>
<protein>
    <submittedName>
        <fullName evidence="4">DJ-1/PfpI family protein</fullName>
    </submittedName>
</protein>
<dbReference type="InterPro" id="IPR052158">
    <property type="entry name" value="INH-QAR"/>
</dbReference>
<dbReference type="PANTHER" id="PTHR43130">
    <property type="entry name" value="ARAC-FAMILY TRANSCRIPTIONAL REGULATOR"/>
    <property type="match status" value="1"/>
</dbReference>
<proteinExistence type="predicted"/>
<evidence type="ECO:0000259" key="3">
    <source>
        <dbReference type="PROSITE" id="PS01124"/>
    </source>
</evidence>
<dbReference type="Gene3D" id="3.40.50.880">
    <property type="match status" value="1"/>
</dbReference>
<dbReference type="SUPFAM" id="SSF52317">
    <property type="entry name" value="Class I glutamine amidotransferase-like"/>
    <property type="match status" value="1"/>
</dbReference>
<evidence type="ECO:0000256" key="2">
    <source>
        <dbReference type="ARBA" id="ARBA00023163"/>
    </source>
</evidence>
<sequence>MTNKKPHRVAICVYDGLSMLEYGAAVEIFASHGRGRSDWYHTQVVATDTPVIQLQGGGRLEVDGRVDDLPGYDTILMPGWRHIDAQAPAPLLSALREAASLNRRLVSFCSGAFVLAAAGVLDGKVATTHWKYADAFARRFPKVNLQINRLYVQDGNIHTSAGSAACLDLSIQLIREDFGVEQANRTARRLVVPGHRDGDQQQFIELPVPKRRDELGKTLEWAIQHLADGLTVDRLAEHCHMSRRTFDRKFTQSFGLTAKQWLLNAQLERARYWLECSELAIELIAQQCGFATALSLRLHFEKSLGVTPSRYRRQFALQQRQA</sequence>